<protein>
    <submittedName>
        <fullName evidence="1">Uncharacterized protein</fullName>
    </submittedName>
</protein>
<organism evidence="1 2">
    <name type="scientific">Deinococcus enclensis</name>
    <dbReference type="NCBI Taxonomy" id="1049582"/>
    <lineage>
        <taxon>Bacteria</taxon>
        <taxon>Thermotogati</taxon>
        <taxon>Deinococcota</taxon>
        <taxon>Deinococci</taxon>
        <taxon>Deinococcales</taxon>
        <taxon>Deinococcaceae</taxon>
        <taxon>Deinococcus</taxon>
    </lineage>
</organism>
<gene>
    <name evidence="1" type="ORF">QO006_001889</name>
</gene>
<evidence type="ECO:0000313" key="1">
    <source>
        <dbReference type="EMBL" id="MDP9764464.1"/>
    </source>
</evidence>
<dbReference type="EMBL" id="JAURUR010000004">
    <property type="protein sequence ID" value="MDP9764464.1"/>
    <property type="molecule type" value="Genomic_DNA"/>
</dbReference>
<evidence type="ECO:0000313" key="2">
    <source>
        <dbReference type="Proteomes" id="UP001232163"/>
    </source>
</evidence>
<comment type="caution">
    <text evidence="1">The sequence shown here is derived from an EMBL/GenBank/DDBJ whole genome shotgun (WGS) entry which is preliminary data.</text>
</comment>
<dbReference type="RefSeq" id="WP_307466001.1">
    <property type="nucleotide sequence ID" value="NZ_JAURUR010000004.1"/>
</dbReference>
<reference evidence="1 2" key="1">
    <citation type="submission" date="2023-07" db="EMBL/GenBank/DDBJ databases">
        <title>Genomic Encyclopedia of Type Strains, Phase IV (KMG-IV): sequencing the most valuable type-strain genomes for metagenomic binning, comparative biology and taxonomic classification.</title>
        <authorList>
            <person name="Goeker M."/>
        </authorList>
    </citation>
    <scope>NUCLEOTIDE SEQUENCE [LARGE SCALE GENOMIC DNA]</scope>
    <source>
        <strain evidence="1 2">NIO-1023</strain>
    </source>
</reference>
<keyword evidence="2" id="KW-1185">Reference proteome</keyword>
<dbReference type="Proteomes" id="UP001232163">
    <property type="component" value="Unassembled WGS sequence"/>
</dbReference>
<name>A0ABT9MD18_9DEIO</name>
<proteinExistence type="predicted"/>
<accession>A0ABT9MD18</accession>
<sequence length="65" mass="7017">MPEAIILEECTPESLSRTLLTETAAQVAAATTPEEAARLTEAHERLAEALRPHLERGTCTSAEVE</sequence>